<keyword evidence="3" id="KW-1185">Reference proteome</keyword>
<dbReference type="AlphaFoldDB" id="A0A8J2RWT3"/>
<evidence type="ECO:0000313" key="2">
    <source>
        <dbReference type="EMBL" id="CAH0104500.1"/>
    </source>
</evidence>
<feature type="compositionally biased region" description="Polar residues" evidence="1">
    <location>
        <begin position="9"/>
        <end position="21"/>
    </location>
</feature>
<proteinExistence type="predicted"/>
<gene>
    <name evidence="2" type="ORF">DGAL_LOCUS7407</name>
</gene>
<dbReference type="EMBL" id="CAKKLH010000145">
    <property type="protein sequence ID" value="CAH0104500.1"/>
    <property type="molecule type" value="Genomic_DNA"/>
</dbReference>
<reference evidence="2" key="1">
    <citation type="submission" date="2021-11" db="EMBL/GenBank/DDBJ databases">
        <authorList>
            <person name="Schell T."/>
        </authorList>
    </citation>
    <scope>NUCLEOTIDE SEQUENCE</scope>
    <source>
        <strain evidence="2">M5</strain>
    </source>
</reference>
<evidence type="ECO:0000256" key="1">
    <source>
        <dbReference type="SAM" id="MobiDB-lite"/>
    </source>
</evidence>
<organism evidence="2 3">
    <name type="scientific">Daphnia galeata</name>
    <dbReference type="NCBI Taxonomy" id="27404"/>
    <lineage>
        <taxon>Eukaryota</taxon>
        <taxon>Metazoa</taxon>
        <taxon>Ecdysozoa</taxon>
        <taxon>Arthropoda</taxon>
        <taxon>Crustacea</taxon>
        <taxon>Branchiopoda</taxon>
        <taxon>Diplostraca</taxon>
        <taxon>Cladocera</taxon>
        <taxon>Anomopoda</taxon>
        <taxon>Daphniidae</taxon>
        <taxon>Daphnia</taxon>
    </lineage>
</organism>
<feature type="compositionally biased region" description="Low complexity" evidence="1">
    <location>
        <begin position="22"/>
        <end position="56"/>
    </location>
</feature>
<evidence type="ECO:0000313" key="3">
    <source>
        <dbReference type="Proteomes" id="UP000789390"/>
    </source>
</evidence>
<sequence length="152" mass="16892">MKFYKTNDDSCQNNSKINCGRTTSTRKTTTPSSKMTTKSTTKPPVTTTVKAKSSLKPTLTTSSLKTTYKSTSRIPLTSTTNKKMTSLSKTSTMDPNIHYFYSSRNFDFIAKTRRPKAEMVRWIDPVLSRIAPIESTNLHLVAITASGCTLAH</sequence>
<dbReference type="Proteomes" id="UP000789390">
    <property type="component" value="Unassembled WGS sequence"/>
</dbReference>
<feature type="region of interest" description="Disordered" evidence="1">
    <location>
        <begin position="1"/>
        <end position="56"/>
    </location>
</feature>
<protein>
    <submittedName>
        <fullName evidence="2">Uncharacterized protein</fullName>
    </submittedName>
</protein>
<accession>A0A8J2RWT3</accession>
<comment type="caution">
    <text evidence="2">The sequence shown here is derived from an EMBL/GenBank/DDBJ whole genome shotgun (WGS) entry which is preliminary data.</text>
</comment>
<name>A0A8J2RWT3_9CRUS</name>